<dbReference type="SUPFAM" id="SSF57535">
    <property type="entry name" value="Complement control module/SCR domain"/>
    <property type="match status" value="11"/>
</dbReference>
<feature type="disulfide bond" evidence="6">
    <location>
        <begin position="110"/>
        <end position="137"/>
    </location>
</feature>
<dbReference type="Gene3D" id="2.10.70.10">
    <property type="entry name" value="Complement Module, domain 1"/>
    <property type="match status" value="10"/>
</dbReference>
<dbReference type="AlphaFoldDB" id="A0AA35R2M4"/>
<dbReference type="PANTHER" id="PTHR46393">
    <property type="entry name" value="SUSHI DOMAIN-CONTAINING PROTEIN"/>
    <property type="match status" value="1"/>
</dbReference>
<feature type="non-terminal residue" evidence="8">
    <location>
        <position position="1"/>
    </location>
</feature>
<dbReference type="Proteomes" id="UP001174909">
    <property type="component" value="Unassembled WGS sequence"/>
</dbReference>
<feature type="domain" description="Sushi" evidence="7">
    <location>
        <begin position="198"/>
        <end position="255"/>
    </location>
</feature>
<dbReference type="EMBL" id="CASHTH010000403">
    <property type="protein sequence ID" value="CAI8000474.1"/>
    <property type="molecule type" value="Genomic_DNA"/>
</dbReference>
<feature type="disulfide bond" evidence="6">
    <location>
        <begin position="459"/>
        <end position="486"/>
    </location>
</feature>
<feature type="domain" description="Sushi" evidence="7">
    <location>
        <begin position="82"/>
        <end position="139"/>
    </location>
</feature>
<proteinExistence type="predicted"/>
<keyword evidence="5" id="KW-0325">Glycoprotein</keyword>
<reference evidence="8" key="1">
    <citation type="submission" date="2023-03" db="EMBL/GenBank/DDBJ databases">
        <authorList>
            <person name="Steffen K."/>
            <person name="Cardenas P."/>
        </authorList>
    </citation>
    <scope>NUCLEOTIDE SEQUENCE</scope>
</reference>
<sequence>MGASIRTCQVDGIWSGEEPTCQIFTCSSLDDPDNGQVFTTGFEVGDTATYICVDGYSLQGEEMRECHSNGEWSGFAPFCVGNVCPLLVAPDNGQVFVRGVTVGSTARYSCQQGFVLRGAADRTCLSQGTWSGREPVCQAVNCPDLPDPANGEVTLSGITFDSTATYRCVVGFGLVGVSVRYCQADSTWSGQAPTCQISMCSNLEPPQNGNIVTTSTQFGGKATYSCTEGYQLEGDEVRTCQANGFWSGSAPFCSIVNCGFLDPPKDGRVSFTSTSFGAVAAYVCFPGYRLEGVEERTCQADGQWSDQEPSCRRIDCGLLEIPKNGDISFSQGTFFRSVATYNCDAPFQLVGSVTRVCQSNMEWSGEAPVCESIECEDLQSPENGLVIVPSRLPGSTATYSCNTSFNLIGSQTRSCLNNGFWSGVVPICQAADCGPLKPPRNGDVEVTGTTIGSIASYECFEGYYLEGDEIRTCVDGGIWTGNDPTCSPIDCGILEDIFNGFVEFDSTLFGSIASYTCRDGFVLMGKGIRQCIESGQWSGDEPVCQEVNCGQLGRPENGQILISGTSFGFTATYNCNDGYIIARGSQ</sequence>
<evidence type="ECO:0000256" key="3">
    <source>
        <dbReference type="ARBA" id="ARBA00022737"/>
    </source>
</evidence>
<feature type="domain" description="Sushi" evidence="7">
    <location>
        <begin position="256"/>
        <end position="313"/>
    </location>
</feature>
<dbReference type="SMART" id="SM00032">
    <property type="entry name" value="CCP"/>
    <property type="match status" value="9"/>
</dbReference>
<dbReference type="InterPro" id="IPR035976">
    <property type="entry name" value="Sushi/SCR/CCP_sf"/>
</dbReference>
<dbReference type="PROSITE" id="PS50923">
    <property type="entry name" value="SUSHI"/>
    <property type="match status" value="10"/>
</dbReference>
<protein>
    <submittedName>
        <fullName evidence="8">CUB and sushi domain-containing protein 3</fullName>
    </submittedName>
</protein>
<evidence type="ECO:0000256" key="1">
    <source>
        <dbReference type="ARBA" id="ARBA00022659"/>
    </source>
</evidence>
<feature type="domain" description="Sushi" evidence="7">
    <location>
        <begin position="140"/>
        <end position="197"/>
    </location>
</feature>
<feature type="disulfide bond" evidence="6">
    <location>
        <begin position="284"/>
        <end position="311"/>
    </location>
</feature>
<feature type="disulfide bond" evidence="6">
    <location>
        <begin position="52"/>
        <end position="79"/>
    </location>
</feature>
<feature type="domain" description="Sushi" evidence="7">
    <location>
        <begin position="431"/>
        <end position="488"/>
    </location>
</feature>
<dbReference type="CDD" id="cd00033">
    <property type="entry name" value="CCP"/>
    <property type="match status" value="9"/>
</dbReference>
<comment type="caution">
    <text evidence="8">The sequence shown here is derived from an EMBL/GenBank/DDBJ whole genome shotgun (WGS) entry which is preliminary data.</text>
</comment>
<feature type="disulfide bond" evidence="6">
    <location>
        <begin position="401"/>
        <end position="428"/>
    </location>
</feature>
<accession>A0AA35R2M4</accession>
<feature type="domain" description="Sushi" evidence="7">
    <location>
        <begin position="1"/>
        <end position="23"/>
    </location>
</feature>
<gene>
    <name evidence="8" type="ORF">GBAR_LOCUS2948</name>
</gene>
<keyword evidence="3" id="KW-0677">Repeat</keyword>
<evidence type="ECO:0000256" key="2">
    <source>
        <dbReference type="ARBA" id="ARBA00022729"/>
    </source>
</evidence>
<keyword evidence="9" id="KW-1185">Reference proteome</keyword>
<feature type="disulfide bond" evidence="6">
    <location>
        <begin position="226"/>
        <end position="253"/>
    </location>
</feature>
<evidence type="ECO:0000259" key="7">
    <source>
        <dbReference type="PROSITE" id="PS50923"/>
    </source>
</evidence>
<keyword evidence="1 6" id="KW-0768">Sushi</keyword>
<dbReference type="InterPro" id="IPR000436">
    <property type="entry name" value="Sushi_SCR_CCP_dom"/>
</dbReference>
<feature type="domain" description="Sushi" evidence="7">
    <location>
        <begin position="24"/>
        <end position="81"/>
    </location>
</feature>
<comment type="caution">
    <text evidence="6">Lacks conserved residue(s) required for the propagation of feature annotation.</text>
</comment>
<feature type="domain" description="Sushi" evidence="7">
    <location>
        <begin position="489"/>
        <end position="546"/>
    </location>
</feature>
<keyword evidence="2" id="KW-0732">Signal</keyword>
<evidence type="ECO:0000256" key="5">
    <source>
        <dbReference type="ARBA" id="ARBA00023180"/>
    </source>
</evidence>
<dbReference type="PANTHER" id="PTHR46393:SF7">
    <property type="entry name" value="COMPLEMENT C2"/>
    <property type="match status" value="1"/>
</dbReference>
<dbReference type="Pfam" id="PF00084">
    <property type="entry name" value="Sushi"/>
    <property type="match status" value="9"/>
</dbReference>
<feature type="domain" description="Sushi" evidence="7">
    <location>
        <begin position="373"/>
        <end position="430"/>
    </location>
</feature>
<name>A0AA35R2M4_GEOBA</name>
<keyword evidence="4 6" id="KW-1015">Disulfide bond</keyword>
<feature type="domain" description="Sushi" evidence="7">
    <location>
        <begin position="314"/>
        <end position="372"/>
    </location>
</feature>
<evidence type="ECO:0000313" key="8">
    <source>
        <dbReference type="EMBL" id="CAI8000474.1"/>
    </source>
</evidence>
<feature type="disulfide bond" evidence="6">
    <location>
        <begin position="517"/>
        <end position="544"/>
    </location>
</feature>
<evidence type="ECO:0000256" key="6">
    <source>
        <dbReference type="PROSITE-ProRule" id="PRU00302"/>
    </source>
</evidence>
<evidence type="ECO:0000313" key="9">
    <source>
        <dbReference type="Proteomes" id="UP001174909"/>
    </source>
</evidence>
<feature type="disulfide bond" evidence="6">
    <location>
        <begin position="343"/>
        <end position="370"/>
    </location>
</feature>
<organism evidence="8 9">
    <name type="scientific">Geodia barretti</name>
    <name type="common">Barrett's horny sponge</name>
    <dbReference type="NCBI Taxonomy" id="519541"/>
    <lineage>
        <taxon>Eukaryota</taxon>
        <taxon>Metazoa</taxon>
        <taxon>Porifera</taxon>
        <taxon>Demospongiae</taxon>
        <taxon>Heteroscleromorpha</taxon>
        <taxon>Tetractinellida</taxon>
        <taxon>Astrophorina</taxon>
        <taxon>Geodiidae</taxon>
        <taxon>Geodia</taxon>
    </lineage>
</organism>
<feature type="disulfide bond" evidence="6">
    <location>
        <begin position="168"/>
        <end position="195"/>
    </location>
</feature>
<evidence type="ECO:0000256" key="4">
    <source>
        <dbReference type="ARBA" id="ARBA00023157"/>
    </source>
</evidence>